<accession>A0AA35XCT0</accession>
<dbReference type="Proteomes" id="UP001174909">
    <property type="component" value="Unassembled WGS sequence"/>
</dbReference>
<dbReference type="InterPro" id="IPR008969">
    <property type="entry name" value="CarboxyPept-like_regulatory"/>
</dbReference>
<evidence type="ECO:0000313" key="3">
    <source>
        <dbReference type="Proteomes" id="UP001174909"/>
    </source>
</evidence>
<reference evidence="2" key="1">
    <citation type="submission" date="2023-03" db="EMBL/GenBank/DDBJ databases">
        <authorList>
            <person name="Steffen K."/>
            <person name="Cardenas P."/>
        </authorList>
    </citation>
    <scope>NUCLEOTIDE SEQUENCE</scope>
</reference>
<protein>
    <recommendedName>
        <fullName evidence="4">Carboxypeptidase regulatory-like domain-containing protein</fullName>
    </recommendedName>
</protein>
<evidence type="ECO:0000256" key="1">
    <source>
        <dbReference type="SAM" id="SignalP"/>
    </source>
</evidence>
<evidence type="ECO:0000313" key="2">
    <source>
        <dbReference type="EMBL" id="CAI8047666.1"/>
    </source>
</evidence>
<feature type="non-terminal residue" evidence="2">
    <location>
        <position position="1"/>
    </location>
</feature>
<keyword evidence="3" id="KW-1185">Reference proteome</keyword>
<dbReference type="AlphaFoldDB" id="A0AA35XCT0"/>
<proteinExistence type="predicted"/>
<comment type="caution">
    <text evidence="2">The sequence shown here is derived from an EMBL/GenBank/DDBJ whole genome shotgun (WGS) entry which is preliminary data.</text>
</comment>
<organism evidence="2 3">
    <name type="scientific">Geodia barretti</name>
    <name type="common">Barrett's horny sponge</name>
    <dbReference type="NCBI Taxonomy" id="519541"/>
    <lineage>
        <taxon>Eukaryota</taxon>
        <taxon>Metazoa</taxon>
        <taxon>Porifera</taxon>
        <taxon>Demospongiae</taxon>
        <taxon>Heteroscleromorpha</taxon>
        <taxon>Tetractinellida</taxon>
        <taxon>Astrophorina</taxon>
        <taxon>Geodiidae</taxon>
        <taxon>Geodia</taxon>
    </lineage>
</organism>
<dbReference type="Pfam" id="PF13620">
    <property type="entry name" value="CarboxypepD_reg"/>
    <property type="match status" value="1"/>
</dbReference>
<dbReference type="Gene3D" id="2.60.40.1120">
    <property type="entry name" value="Carboxypeptidase-like, regulatory domain"/>
    <property type="match status" value="1"/>
</dbReference>
<dbReference type="SUPFAM" id="SSF49464">
    <property type="entry name" value="Carboxypeptidase regulatory domain-like"/>
    <property type="match status" value="1"/>
</dbReference>
<keyword evidence="1" id="KW-0732">Signal</keyword>
<name>A0AA35XCT0_GEOBA</name>
<feature type="chain" id="PRO_5041316688" description="Carboxypeptidase regulatory-like domain-containing protein" evidence="1">
    <location>
        <begin position="27"/>
        <end position="127"/>
    </location>
</feature>
<dbReference type="EMBL" id="CASHTH010003672">
    <property type="protein sequence ID" value="CAI8047666.1"/>
    <property type="molecule type" value="Genomic_DNA"/>
</dbReference>
<gene>
    <name evidence="2" type="ORF">GBAR_LOCUS26369</name>
</gene>
<sequence length="127" mass="13511">MIYRITRLFLLIVAFVALVGIRDTSAAITGKISGVVTAEATKAPLADVTVTIVGTSSTTTTNDAGYYVLINIPPGGYDVKTELAGYGTETVAGAKVFRWAYHNLKLRSKGCRRCHARRGNGKGCQTA</sequence>
<feature type="signal peptide" evidence="1">
    <location>
        <begin position="1"/>
        <end position="26"/>
    </location>
</feature>
<evidence type="ECO:0008006" key="4">
    <source>
        <dbReference type="Google" id="ProtNLM"/>
    </source>
</evidence>